<dbReference type="InterPro" id="IPR013785">
    <property type="entry name" value="Aldolase_TIM"/>
</dbReference>
<name>A0A1A8ZR84_PLAOA</name>
<dbReference type="Gene3D" id="3.20.20.70">
    <property type="entry name" value="Aldolase class I"/>
    <property type="match status" value="1"/>
</dbReference>
<dbReference type="PANTHER" id="PTHR11082:SF5">
    <property type="entry name" value="TRNA-DIHYDROURIDINE(16_17) SYNTHASE [NAD(P)(+)]-LIKE"/>
    <property type="match status" value="1"/>
</dbReference>
<dbReference type="PROSITE" id="PS01136">
    <property type="entry name" value="UPF0034"/>
    <property type="match status" value="1"/>
</dbReference>
<feature type="binding site" evidence="15">
    <location>
        <position position="86"/>
    </location>
    <ligand>
        <name>FMN</name>
        <dbReference type="ChEBI" id="CHEBI:58210"/>
    </ligand>
</feature>
<comment type="function">
    <text evidence="13">Catalyzes the synthesis of dihydrouridine, a modified base found in the D-loop of most tRNAs.</text>
</comment>
<comment type="catalytic activity">
    <reaction evidence="12">
        <text>5,6-dihydrouridine(17) in tRNA + NADP(+) = uridine(17) in tRNA + NADPH + H(+)</text>
        <dbReference type="Rhea" id="RHEA:53368"/>
        <dbReference type="Rhea" id="RHEA-COMP:13541"/>
        <dbReference type="Rhea" id="RHEA-COMP:13542"/>
        <dbReference type="ChEBI" id="CHEBI:15378"/>
        <dbReference type="ChEBI" id="CHEBI:57783"/>
        <dbReference type="ChEBI" id="CHEBI:58349"/>
        <dbReference type="ChEBI" id="CHEBI:65315"/>
        <dbReference type="ChEBI" id="CHEBI:74443"/>
        <dbReference type="EC" id="1.3.1.88"/>
    </reaction>
    <physiologicalReaction direction="right-to-left" evidence="12">
        <dbReference type="Rhea" id="RHEA:53370"/>
    </physiologicalReaction>
</comment>
<evidence type="ECO:0000256" key="12">
    <source>
        <dbReference type="ARBA" id="ARBA00049467"/>
    </source>
</evidence>
<keyword evidence="6 13" id="KW-0560">Oxidoreductase</keyword>
<keyword evidence="3 13" id="KW-0288">FMN</keyword>
<dbReference type="EMBL" id="FLRD01000139">
    <property type="protein sequence ID" value="SBT46338.1"/>
    <property type="molecule type" value="Genomic_DNA"/>
</dbReference>
<comment type="catalytic activity">
    <reaction evidence="9">
        <text>5,6-dihydrouridine(17) in tRNA + NAD(+) = uridine(17) in tRNA + NADH + H(+)</text>
        <dbReference type="Rhea" id="RHEA:53372"/>
        <dbReference type="Rhea" id="RHEA-COMP:13541"/>
        <dbReference type="Rhea" id="RHEA-COMP:13542"/>
        <dbReference type="ChEBI" id="CHEBI:15378"/>
        <dbReference type="ChEBI" id="CHEBI:57540"/>
        <dbReference type="ChEBI" id="CHEBI:57945"/>
        <dbReference type="ChEBI" id="CHEBI:65315"/>
        <dbReference type="ChEBI" id="CHEBI:74443"/>
        <dbReference type="EC" id="1.3.1.88"/>
    </reaction>
    <physiologicalReaction direction="right-to-left" evidence="9">
        <dbReference type="Rhea" id="RHEA:53374"/>
    </physiologicalReaction>
</comment>
<dbReference type="EC" id="1.3.1.-" evidence="13"/>
<evidence type="ECO:0000256" key="7">
    <source>
        <dbReference type="ARBA" id="ARBA00023027"/>
    </source>
</evidence>
<protein>
    <recommendedName>
        <fullName evidence="13">tRNA-dihydrouridine synthase</fullName>
        <ecNumber evidence="13">1.3.1.-</ecNumber>
    </recommendedName>
</protein>
<feature type="binding site" evidence="15">
    <location>
        <begin position="32"/>
        <end position="34"/>
    </location>
    <ligand>
        <name>FMN</name>
        <dbReference type="ChEBI" id="CHEBI:58210"/>
    </ligand>
</feature>
<evidence type="ECO:0000256" key="10">
    <source>
        <dbReference type="ARBA" id="ARBA00047652"/>
    </source>
</evidence>
<dbReference type="CDD" id="cd02801">
    <property type="entry name" value="DUS_like_FMN"/>
    <property type="match status" value="1"/>
</dbReference>
<reference evidence="17" key="1">
    <citation type="submission" date="2016-05" db="EMBL/GenBank/DDBJ databases">
        <authorList>
            <person name="Lavstsen T."/>
            <person name="Jespersen J.S."/>
        </authorList>
    </citation>
    <scope>NUCLEOTIDE SEQUENCE [LARGE SCALE GENOMIC DNA]</scope>
</reference>
<keyword evidence="15" id="KW-0547">Nucleotide-binding</keyword>
<keyword evidence="20" id="KW-1185">Reference proteome</keyword>
<evidence type="ECO:0000256" key="13">
    <source>
        <dbReference type="PIRNR" id="PIRNR006621"/>
    </source>
</evidence>
<dbReference type="InterPro" id="IPR018517">
    <property type="entry name" value="tRNA_hU_synthase_CS"/>
</dbReference>
<keyword evidence="5" id="KW-0521">NADP</keyword>
<organism evidence="17 20">
    <name type="scientific">Plasmodium ovale wallikeri</name>
    <dbReference type="NCBI Taxonomy" id="864142"/>
    <lineage>
        <taxon>Eukaryota</taxon>
        <taxon>Sar</taxon>
        <taxon>Alveolata</taxon>
        <taxon>Apicomplexa</taxon>
        <taxon>Aconoidasida</taxon>
        <taxon>Haemosporida</taxon>
        <taxon>Plasmodiidae</taxon>
        <taxon>Plasmodium</taxon>
        <taxon>Plasmodium (Plasmodium)</taxon>
    </lineage>
</organism>
<keyword evidence="4 13" id="KW-0819">tRNA processing</keyword>
<feature type="domain" description="DUS-like FMN-binding" evidence="16">
    <location>
        <begin position="30"/>
        <end position="298"/>
    </location>
</feature>
<dbReference type="GO" id="GO:0017150">
    <property type="term" value="F:tRNA dihydrouridine synthase activity"/>
    <property type="evidence" value="ECO:0007669"/>
    <property type="project" value="InterPro"/>
</dbReference>
<evidence type="ECO:0000256" key="2">
    <source>
        <dbReference type="ARBA" id="ARBA00022630"/>
    </source>
</evidence>
<gene>
    <name evidence="17" type="ORF">POVWA1_053560</name>
    <name evidence="18" type="ORF">POVWA2_052830</name>
</gene>
<evidence type="ECO:0000313" key="20">
    <source>
        <dbReference type="Proteomes" id="UP000078555"/>
    </source>
</evidence>
<comment type="cofactor">
    <cofactor evidence="1 13 15">
        <name>FMN</name>
        <dbReference type="ChEBI" id="CHEBI:58210"/>
    </cofactor>
</comment>
<evidence type="ECO:0000313" key="17">
    <source>
        <dbReference type="EMBL" id="SBT46338.1"/>
    </source>
</evidence>
<dbReference type="InterPro" id="IPR035587">
    <property type="entry name" value="DUS-like_FMN-bd"/>
</dbReference>
<evidence type="ECO:0000256" key="6">
    <source>
        <dbReference type="ARBA" id="ARBA00023002"/>
    </source>
</evidence>
<feature type="binding site" evidence="15">
    <location>
        <position position="183"/>
    </location>
    <ligand>
        <name>FMN</name>
        <dbReference type="ChEBI" id="CHEBI:58210"/>
    </ligand>
</feature>
<evidence type="ECO:0000256" key="8">
    <source>
        <dbReference type="ARBA" id="ARBA00038313"/>
    </source>
</evidence>
<feature type="active site" description="Proton donor" evidence="14">
    <location>
        <position position="115"/>
    </location>
</feature>
<dbReference type="GO" id="GO:0050660">
    <property type="term" value="F:flavin adenine dinucleotide binding"/>
    <property type="evidence" value="ECO:0007669"/>
    <property type="project" value="InterPro"/>
</dbReference>
<dbReference type="PANTHER" id="PTHR11082">
    <property type="entry name" value="TRNA-DIHYDROURIDINE SYNTHASE"/>
    <property type="match status" value="1"/>
</dbReference>
<dbReference type="Pfam" id="PF01207">
    <property type="entry name" value="Dus"/>
    <property type="match status" value="1"/>
</dbReference>
<dbReference type="PIRSF" id="PIRSF006621">
    <property type="entry name" value="Dus"/>
    <property type="match status" value="1"/>
</dbReference>
<evidence type="ECO:0000313" key="18">
    <source>
        <dbReference type="EMBL" id="SBT46857.1"/>
    </source>
</evidence>
<evidence type="ECO:0000256" key="15">
    <source>
        <dbReference type="PIRSR" id="PIRSR006621-2"/>
    </source>
</evidence>
<reference evidence="20" key="3">
    <citation type="submission" date="2016-05" db="EMBL/GenBank/DDBJ databases">
        <authorList>
            <person name="Naeem R."/>
        </authorList>
    </citation>
    <scope>NUCLEOTIDE SEQUENCE [LARGE SCALE GENOMIC DNA]</scope>
</reference>
<reference evidence="19" key="2">
    <citation type="submission" date="2016-05" db="EMBL/GenBank/DDBJ databases">
        <authorList>
            <person name="Naeem Raeece"/>
        </authorList>
    </citation>
    <scope>NUCLEOTIDE SEQUENCE [LARGE SCALE GENOMIC DNA]</scope>
</reference>
<evidence type="ECO:0000256" key="9">
    <source>
        <dbReference type="ARBA" id="ARBA00047287"/>
    </source>
</evidence>
<dbReference type="InterPro" id="IPR001269">
    <property type="entry name" value="DUS_fam"/>
</dbReference>
<proteinExistence type="inferred from homology"/>
<accession>A0A1A8ZR84</accession>
<evidence type="ECO:0000256" key="1">
    <source>
        <dbReference type="ARBA" id="ARBA00001917"/>
    </source>
</evidence>
<sequence length="376" mass="43706">MAESDSREFMQKREYEKTFWEKVGKPKHVLAPMVDLSELPFRLLCRKYNCHLTFTPMLHSRNFVEHEKYRKGYFKSCDMDKPVIAQFCGNNSNIILNAIDFVKNEVTAVDLNLGCPQQIAKKGNYGAFLLQKHDEVVHLVSNITNNCDIPITCKIRKIDEDYQKTLNLCYDLQSRNVQMITVHGRTKEEKGINIKQCDYEIIKIIKERLSIPIIANGSIEHFDDIENCLSYTKANAVMCAEIILEKPHFFSNINANIVDIANEYFDLFLKYESNTKYLKGHLFKMLYKYFQVHTDLRDLLNNCHTINDYLHFQTVLNEKRNTGVLTESPHRLKTVISCTHVSTVPAFTALADELSEIPYFGAFRSKRLRLYLGPHI</sequence>
<evidence type="ECO:0000256" key="5">
    <source>
        <dbReference type="ARBA" id="ARBA00022857"/>
    </source>
</evidence>
<evidence type="ECO:0000259" key="16">
    <source>
        <dbReference type="Pfam" id="PF01207"/>
    </source>
</evidence>
<keyword evidence="2 13" id="KW-0285">Flavoprotein</keyword>
<evidence type="ECO:0000313" key="19">
    <source>
        <dbReference type="Proteomes" id="UP000078550"/>
    </source>
</evidence>
<comment type="similarity">
    <text evidence="8">Belongs to the Dus family. Dus1 subfamily.</text>
</comment>
<evidence type="ECO:0000256" key="11">
    <source>
        <dbReference type="ARBA" id="ARBA00048934"/>
    </source>
</evidence>
<feature type="binding site" evidence="15">
    <location>
        <position position="154"/>
    </location>
    <ligand>
        <name>FMN</name>
        <dbReference type="ChEBI" id="CHEBI:58210"/>
    </ligand>
</feature>
<evidence type="ECO:0000256" key="3">
    <source>
        <dbReference type="ARBA" id="ARBA00022643"/>
    </source>
</evidence>
<dbReference type="EMBL" id="FLRE01000185">
    <property type="protein sequence ID" value="SBT46857.1"/>
    <property type="molecule type" value="Genomic_DNA"/>
</dbReference>
<evidence type="ECO:0000256" key="4">
    <source>
        <dbReference type="ARBA" id="ARBA00022694"/>
    </source>
</evidence>
<evidence type="ECO:0000256" key="14">
    <source>
        <dbReference type="PIRSR" id="PIRSR006621-1"/>
    </source>
</evidence>
<keyword evidence="7" id="KW-0520">NAD</keyword>
<dbReference type="Proteomes" id="UP000078555">
    <property type="component" value="Unassembled WGS sequence"/>
</dbReference>
<comment type="catalytic activity">
    <reaction evidence="10">
        <text>5,6-dihydrouridine(16) in tRNA + NADP(+) = uridine(16) in tRNA + NADPH + H(+)</text>
        <dbReference type="Rhea" id="RHEA:53376"/>
        <dbReference type="Rhea" id="RHEA-COMP:13543"/>
        <dbReference type="Rhea" id="RHEA-COMP:13544"/>
        <dbReference type="ChEBI" id="CHEBI:15378"/>
        <dbReference type="ChEBI" id="CHEBI:57783"/>
        <dbReference type="ChEBI" id="CHEBI:58349"/>
        <dbReference type="ChEBI" id="CHEBI:65315"/>
        <dbReference type="ChEBI" id="CHEBI:74443"/>
        <dbReference type="EC" id="1.3.1.88"/>
    </reaction>
    <physiologicalReaction direction="right-to-left" evidence="10">
        <dbReference type="Rhea" id="RHEA:53378"/>
    </physiologicalReaction>
</comment>
<comment type="catalytic activity">
    <reaction evidence="11">
        <text>5,6-dihydrouridine(16) in tRNA + NAD(+) = uridine(16) in tRNA + NADH + H(+)</text>
        <dbReference type="Rhea" id="RHEA:53380"/>
        <dbReference type="Rhea" id="RHEA-COMP:13543"/>
        <dbReference type="Rhea" id="RHEA-COMP:13544"/>
        <dbReference type="ChEBI" id="CHEBI:15378"/>
        <dbReference type="ChEBI" id="CHEBI:57540"/>
        <dbReference type="ChEBI" id="CHEBI:57945"/>
        <dbReference type="ChEBI" id="CHEBI:65315"/>
        <dbReference type="ChEBI" id="CHEBI:74443"/>
        <dbReference type="EC" id="1.3.1.88"/>
    </reaction>
    <physiologicalReaction direction="right-to-left" evidence="11">
        <dbReference type="Rhea" id="RHEA:53382"/>
    </physiologicalReaction>
</comment>
<dbReference type="AlphaFoldDB" id="A0A1A8ZR84"/>
<dbReference type="Proteomes" id="UP000078550">
    <property type="component" value="Unassembled WGS sequence"/>
</dbReference>
<dbReference type="SUPFAM" id="SSF51395">
    <property type="entry name" value="FMN-linked oxidoreductases"/>
    <property type="match status" value="1"/>
</dbReference>
<comment type="similarity">
    <text evidence="13">Belongs to the dus family.</text>
</comment>